<protein>
    <recommendedName>
        <fullName evidence="1">Endonuclease/exonuclease/phosphatase domain-containing protein</fullName>
    </recommendedName>
</protein>
<dbReference type="InterPro" id="IPR036691">
    <property type="entry name" value="Endo/exonu/phosph_ase_sf"/>
</dbReference>
<gene>
    <name evidence="2" type="ORF">EGYM00392_LOCUS10321</name>
</gene>
<dbReference type="PANTHER" id="PTHR12121:SF36">
    <property type="entry name" value="ENDONUCLEASE_EXONUCLEASE_PHOSPHATASE DOMAIN-CONTAINING PROTEIN"/>
    <property type="match status" value="1"/>
</dbReference>
<feature type="domain" description="Endonuclease/exonuclease/phosphatase" evidence="1">
    <location>
        <begin position="49"/>
        <end position="287"/>
    </location>
</feature>
<dbReference type="EMBL" id="HBGA01027751">
    <property type="protein sequence ID" value="CAD8999249.1"/>
    <property type="molecule type" value="Transcribed_RNA"/>
</dbReference>
<organism evidence="2">
    <name type="scientific">Eutreptiella gymnastica</name>
    <dbReference type="NCBI Taxonomy" id="73025"/>
    <lineage>
        <taxon>Eukaryota</taxon>
        <taxon>Discoba</taxon>
        <taxon>Euglenozoa</taxon>
        <taxon>Euglenida</taxon>
        <taxon>Spirocuta</taxon>
        <taxon>Euglenophyceae</taxon>
        <taxon>Eutreptiales</taxon>
        <taxon>Eutreptiaceae</taxon>
        <taxon>Eutreptiella</taxon>
    </lineage>
</organism>
<dbReference type="GO" id="GO:0000175">
    <property type="term" value="F:3'-5'-RNA exonuclease activity"/>
    <property type="evidence" value="ECO:0007669"/>
    <property type="project" value="TreeGrafter"/>
</dbReference>
<name>A0A7S1N643_9EUGL</name>
<evidence type="ECO:0000313" key="2">
    <source>
        <dbReference type="EMBL" id="CAD8999249.1"/>
    </source>
</evidence>
<sequence>MIRLPSAPLPAPCPGTLSVLSYNLLAPCYVRVPGQFWNAYPHAQDAWLDWDGRQGLIVAQVLAMDADVVCLQEVVFEERSGAWCLPTWMDAFQAAGYVGLLPGLKEKEWNSFANRNERVLGTRVCTGVAVWYKQERFEPTRPALTGNRSLTVFLTEKGAIPTTGTPPSYAIITVHLEGNQELHEKQVLQIQSVLKKLPAPFGGHVVLCGDFNSECQAGGPLAQAIRAQRWVELAEAPTGPSWAEPGLALRLDHVLHSPGLDVQAVLDMWEDRFSQIGLPNAECPSDHLPIAAVLRVKPLAVPAISE</sequence>
<dbReference type="PANTHER" id="PTHR12121">
    <property type="entry name" value="CARBON CATABOLITE REPRESSOR PROTEIN 4"/>
    <property type="match status" value="1"/>
</dbReference>
<evidence type="ECO:0000259" key="1">
    <source>
        <dbReference type="Pfam" id="PF03372"/>
    </source>
</evidence>
<dbReference type="InterPro" id="IPR050410">
    <property type="entry name" value="CCR4/nocturin_mRNA_transcr"/>
</dbReference>
<dbReference type="SUPFAM" id="SSF56219">
    <property type="entry name" value="DNase I-like"/>
    <property type="match status" value="1"/>
</dbReference>
<dbReference type="Gene3D" id="3.60.10.10">
    <property type="entry name" value="Endonuclease/exonuclease/phosphatase"/>
    <property type="match status" value="1"/>
</dbReference>
<dbReference type="Pfam" id="PF03372">
    <property type="entry name" value="Exo_endo_phos"/>
    <property type="match status" value="1"/>
</dbReference>
<proteinExistence type="predicted"/>
<dbReference type="InterPro" id="IPR005135">
    <property type="entry name" value="Endo/exonuclease/phosphatase"/>
</dbReference>
<dbReference type="AlphaFoldDB" id="A0A7S1N643"/>
<reference evidence="2" key="1">
    <citation type="submission" date="2021-01" db="EMBL/GenBank/DDBJ databases">
        <authorList>
            <person name="Corre E."/>
            <person name="Pelletier E."/>
            <person name="Niang G."/>
            <person name="Scheremetjew M."/>
            <person name="Finn R."/>
            <person name="Kale V."/>
            <person name="Holt S."/>
            <person name="Cochrane G."/>
            <person name="Meng A."/>
            <person name="Brown T."/>
            <person name="Cohen L."/>
        </authorList>
    </citation>
    <scope>NUCLEOTIDE SEQUENCE</scope>
    <source>
        <strain evidence="2">NIES-381</strain>
    </source>
</reference>
<accession>A0A7S1N643</accession>